<name>A0AAV7F1D1_ARIFI</name>
<dbReference type="AlphaFoldDB" id="A0AAV7F1D1"/>
<feature type="compositionally biased region" description="Basic residues" evidence="1">
    <location>
        <begin position="115"/>
        <end position="124"/>
    </location>
</feature>
<sequence>MGKYSHMGKYPLLATQSTDLWLNQQPHLTDGGTGDRVVQRLRELIMVSGENGTSEVGEEVLISMRLRREVGEEVVIIGSHEIAELVQKFMSPDGEESKGIDEEKKQCTAEDLQKSSRRGRICAS</sequence>
<feature type="region of interest" description="Disordered" evidence="1">
    <location>
        <begin position="90"/>
        <end position="124"/>
    </location>
</feature>
<evidence type="ECO:0000313" key="3">
    <source>
        <dbReference type="Proteomes" id="UP000825729"/>
    </source>
</evidence>
<accession>A0AAV7F1D1</accession>
<protein>
    <submittedName>
        <fullName evidence="2">Uncharacterized protein</fullName>
    </submittedName>
</protein>
<gene>
    <name evidence="2" type="ORF">H6P81_007757</name>
</gene>
<proteinExistence type="predicted"/>
<evidence type="ECO:0000256" key="1">
    <source>
        <dbReference type="SAM" id="MobiDB-lite"/>
    </source>
</evidence>
<reference evidence="2 3" key="1">
    <citation type="submission" date="2021-07" db="EMBL/GenBank/DDBJ databases">
        <title>The Aristolochia fimbriata genome: insights into angiosperm evolution, floral development and chemical biosynthesis.</title>
        <authorList>
            <person name="Jiao Y."/>
        </authorList>
    </citation>
    <scope>NUCLEOTIDE SEQUENCE [LARGE SCALE GENOMIC DNA]</scope>
    <source>
        <strain evidence="2">IBCAS-2021</strain>
        <tissue evidence="2">Leaf</tissue>
    </source>
</reference>
<feature type="compositionally biased region" description="Basic and acidic residues" evidence="1">
    <location>
        <begin position="95"/>
        <end position="114"/>
    </location>
</feature>
<organism evidence="2 3">
    <name type="scientific">Aristolochia fimbriata</name>
    <name type="common">White veined hardy Dutchman's pipe vine</name>
    <dbReference type="NCBI Taxonomy" id="158543"/>
    <lineage>
        <taxon>Eukaryota</taxon>
        <taxon>Viridiplantae</taxon>
        <taxon>Streptophyta</taxon>
        <taxon>Embryophyta</taxon>
        <taxon>Tracheophyta</taxon>
        <taxon>Spermatophyta</taxon>
        <taxon>Magnoliopsida</taxon>
        <taxon>Magnoliidae</taxon>
        <taxon>Piperales</taxon>
        <taxon>Aristolochiaceae</taxon>
        <taxon>Aristolochia</taxon>
    </lineage>
</organism>
<evidence type="ECO:0000313" key="2">
    <source>
        <dbReference type="EMBL" id="KAG9454853.1"/>
    </source>
</evidence>
<dbReference type="EMBL" id="JAINDJ010000003">
    <property type="protein sequence ID" value="KAG9454853.1"/>
    <property type="molecule type" value="Genomic_DNA"/>
</dbReference>
<comment type="caution">
    <text evidence="2">The sequence shown here is derived from an EMBL/GenBank/DDBJ whole genome shotgun (WGS) entry which is preliminary data.</text>
</comment>
<dbReference type="Proteomes" id="UP000825729">
    <property type="component" value="Unassembled WGS sequence"/>
</dbReference>
<keyword evidence="3" id="KW-1185">Reference proteome</keyword>